<name>A0A4Y9AAD0_9BACI</name>
<comment type="caution">
    <text evidence="2">The sequence shown here is derived from an EMBL/GenBank/DDBJ whole genome shotgun (WGS) entry which is preliminary data.</text>
</comment>
<organism evidence="2 3">
    <name type="scientific">Lentibacillus salicampi</name>
    <dbReference type="NCBI Taxonomy" id="175306"/>
    <lineage>
        <taxon>Bacteria</taxon>
        <taxon>Bacillati</taxon>
        <taxon>Bacillota</taxon>
        <taxon>Bacilli</taxon>
        <taxon>Bacillales</taxon>
        <taxon>Bacillaceae</taxon>
        <taxon>Lentibacillus</taxon>
    </lineage>
</organism>
<proteinExistence type="predicted"/>
<dbReference type="RefSeq" id="WP_135111734.1">
    <property type="nucleotide sequence ID" value="NZ_SRHY01000061.1"/>
</dbReference>
<evidence type="ECO:0000313" key="2">
    <source>
        <dbReference type="EMBL" id="TFJ91291.1"/>
    </source>
</evidence>
<protein>
    <submittedName>
        <fullName evidence="2">Uncharacterized protein</fullName>
    </submittedName>
</protein>
<gene>
    <name evidence="2" type="ORF">E4U82_18535</name>
</gene>
<reference evidence="2 3" key="1">
    <citation type="submission" date="2019-03" db="EMBL/GenBank/DDBJ databases">
        <title>Genome sequence of Lentibacillus salicampi ATCC BAA-719.</title>
        <authorList>
            <person name="Maclea K.S."/>
            <person name="Simoes Junior M."/>
        </authorList>
    </citation>
    <scope>NUCLEOTIDE SEQUENCE [LARGE SCALE GENOMIC DNA]</scope>
    <source>
        <strain evidence="2 3">ATCC BAA-719</strain>
    </source>
</reference>
<feature type="region of interest" description="Disordered" evidence="1">
    <location>
        <begin position="1"/>
        <end position="22"/>
    </location>
</feature>
<dbReference type="OrthoDB" id="6691119at2"/>
<dbReference type="AlphaFoldDB" id="A0A4Y9AAD0"/>
<evidence type="ECO:0000313" key="3">
    <source>
        <dbReference type="Proteomes" id="UP000298484"/>
    </source>
</evidence>
<keyword evidence="3" id="KW-1185">Reference proteome</keyword>
<evidence type="ECO:0000256" key="1">
    <source>
        <dbReference type="SAM" id="MobiDB-lite"/>
    </source>
</evidence>
<dbReference type="Proteomes" id="UP000298484">
    <property type="component" value="Unassembled WGS sequence"/>
</dbReference>
<sequence>MEKDNKNEEVETEGQIDQKPDEQEKSMFMNIKLLFLKEEKGWEVGYSNLAENNIMFEFVHNGETVQNWTETATVSFYSYQSTVFPSANAYAKEVMKNVEDTVKSGDGDINVNFMQESEEETILEFMVTDTKGYDNQHELQRVFLGENGIWYLHYVTKDNVPMDDNQRDKWLEYLKNVEVESGVGGLEI</sequence>
<dbReference type="EMBL" id="SRHY01000061">
    <property type="protein sequence ID" value="TFJ91291.1"/>
    <property type="molecule type" value="Genomic_DNA"/>
</dbReference>
<accession>A0A4Y9AAD0</accession>